<dbReference type="RefSeq" id="WP_173197570.1">
    <property type="nucleotide sequence ID" value="NZ_JABFCX010000002.1"/>
</dbReference>
<evidence type="ECO:0000256" key="1">
    <source>
        <dbReference type="SAM" id="Phobius"/>
    </source>
</evidence>
<feature type="transmembrane region" description="Helical" evidence="1">
    <location>
        <begin position="110"/>
        <end position="134"/>
    </location>
</feature>
<gene>
    <name evidence="2" type="ORF">HK107_05760</name>
</gene>
<keyword evidence="1" id="KW-1133">Transmembrane helix</keyword>
<evidence type="ECO:0000313" key="3">
    <source>
        <dbReference type="Proteomes" id="UP000536835"/>
    </source>
</evidence>
<feature type="transmembrane region" description="Helical" evidence="1">
    <location>
        <begin position="210"/>
        <end position="236"/>
    </location>
</feature>
<keyword evidence="1" id="KW-0472">Membrane</keyword>
<name>A0A7Y3RLK0_9PROT</name>
<sequence>MTDTKRAMIGLDDIFGDLFGLNIKGMRSIVDVWIKPATYAKAARDEGWEGRYTPSIRLWLSMMAVGSFLQFLWISDDAPITKVFAEGFRDAGLSAPEGITLTELGQEAAVWTYGLMPVVQLVFLMFLAVFWRLWGAPTTVGLRVRYLLGVMIPSGSLMLAILPVLAVMPEAYMTAYGLLLAVLAALVDWQTSARGFITAKARGGKLLRALALAVMIFVVNVGVSIIVQVAGVIIVANKYGLSPA</sequence>
<accession>A0A7Y3RLK0</accession>
<evidence type="ECO:0000313" key="2">
    <source>
        <dbReference type="EMBL" id="NNU15825.1"/>
    </source>
</evidence>
<feature type="transmembrane region" description="Helical" evidence="1">
    <location>
        <begin position="56"/>
        <end position="74"/>
    </location>
</feature>
<keyword evidence="1" id="KW-0812">Transmembrane</keyword>
<keyword evidence="3" id="KW-1185">Reference proteome</keyword>
<protein>
    <recommendedName>
        <fullName evidence="4">DUF3667 domain-containing protein</fullName>
    </recommendedName>
</protein>
<evidence type="ECO:0008006" key="4">
    <source>
        <dbReference type="Google" id="ProtNLM"/>
    </source>
</evidence>
<proteinExistence type="predicted"/>
<comment type="caution">
    <text evidence="2">The sequence shown here is derived from an EMBL/GenBank/DDBJ whole genome shotgun (WGS) entry which is preliminary data.</text>
</comment>
<reference evidence="2 3" key="1">
    <citation type="submission" date="2020-05" db="EMBL/GenBank/DDBJ databases">
        <title>Parvularcula mediterraneae sp. nov., isolated from polypropylene straw from shallow seawater of the seashore of Laganas in Zakynthos island, Greece.</title>
        <authorList>
            <person name="Szabo I."/>
            <person name="Al-Omari J."/>
            <person name="Rado J."/>
            <person name="Szerdahelyi G.S."/>
        </authorList>
    </citation>
    <scope>NUCLEOTIDE SEQUENCE [LARGE SCALE GENOMIC DNA]</scope>
    <source>
        <strain evidence="2 3">ZS-1/3</strain>
    </source>
</reference>
<feature type="transmembrane region" description="Helical" evidence="1">
    <location>
        <begin position="171"/>
        <end position="189"/>
    </location>
</feature>
<dbReference type="EMBL" id="JABFCX010000002">
    <property type="protein sequence ID" value="NNU15825.1"/>
    <property type="molecule type" value="Genomic_DNA"/>
</dbReference>
<feature type="transmembrane region" description="Helical" evidence="1">
    <location>
        <begin position="146"/>
        <end position="165"/>
    </location>
</feature>
<dbReference type="AlphaFoldDB" id="A0A7Y3RLK0"/>
<organism evidence="2 3">
    <name type="scientific">Parvularcula mediterranea</name>
    <dbReference type="NCBI Taxonomy" id="2732508"/>
    <lineage>
        <taxon>Bacteria</taxon>
        <taxon>Pseudomonadati</taxon>
        <taxon>Pseudomonadota</taxon>
        <taxon>Alphaproteobacteria</taxon>
        <taxon>Parvularculales</taxon>
        <taxon>Parvularculaceae</taxon>
        <taxon>Parvularcula</taxon>
    </lineage>
</organism>
<dbReference type="Proteomes" id="UP000536835">
    <property type="component" value="Unassembled WGS sequence"/>
</dbReference>